<dbReference type="PROSITE" id="PS50928">
    <property type="entry name" value="ABC_TM1"/>
    <property type="match status" value="1"/>
</dbReference>
<accession>A0ABQ1ZJY9</accession>
<evidence type="ECO:0000313" key="10">
    <source>
        <dbReference type="Proteomes" id="UP000605427"/>
    </source>
</evidence>
<feature type="transmembrane region" description="Helical" evidence="7">
    <location>
        <begin position="184"/>
        <end position="208"/>
    </location>
</feature>
<dbReference type="PANTHER" id="PTHR43227">
    <property type="entry name" value="BLL4140 PROTEIN"/>
    <property type="match status" value="1"/>
</dbReference>
<evidence type="ECO:0000256" key="3">
    <source>
        <dbReference type="ARBA" id="ARBA00022475"/>
    </source>
</evidence>
<keyword evidence="2 7" id="KW-0813">Transport</keyword>
<dbReference type="Pfam" id="PF00528">
    <property type="entry name" value="BPD_transp_1"/>
    <property type="match status" value="1"/>
</dbReference>
<feature type="domain" description="ABC transmembrane type-1" evidence="8">
    <location>
        <begin position="93"/>
        <end position="308"/>
    </location>
</feature>
<evidence type="ECO:0000256" key="6">
    <source>
        <dbReference type="ARBA" id="ARBA00023136"/>
    </source>
</evidence>
<keyword evidence="6 7" id="KW-0472">Membrane</keyword>
<dbReference type="InterPro" id="IPR000515">
    <property type="entry name" value="MetI-like"/>
</dbReference>
<evidence type="ECO:0000256" key="1">
    <source>
        <dbReference type="ARBA" id="ARBA00004651"/>
    </source>
</evidence>
<keyword evidence="3" id="KW-1003">Cell membrane</keyword>
<feature type="transmembrane region" description="Helical" evidence="7">
    <location>
        <begin position="229"/>
        <end position="255"/>
    </location>
</feature>
<dbReference type="InterPro" id="IPR050809">
    <property type="entry name" value="UgpAE/MalFG_permease"/>
</dbReference>
<evidence type="ECO:0000259" key="8">
    <source>
        <dbReference type="PROSITE" id="PS50928"/>
    </source>
</evidence>
<evidence type="ECO:0000256" key="2">
    <source>
        <dbReference type="ARBA" id="ARBA00022448"/>
    </source>
</evidence>
<feature type="transmembrane region" description="Helical" evidence="7">
    <location>
        <begin position="99"/>
        <end position="118"/>
    </location>
</feature>
<proteinExistence type="inferred from homology"/>
<name>A0ABQ1ZJY9_9BACL</name>
<dbReference type="InterPro" id="IPR035906">
    <property type="entry name" value="MetI-like_sf"/>
</dbReference>
<sequence>MMHEGAKAVLDQQDVPAKRKGKKLFKKIMRNWQLYIFMAPALLTVIIFNYVPMYGIQIAFKNYIPALGMAESKWVGFDHFTRFFESYYFWDLMWNTLSISLYGLLVGFPLPILLALAFNEIRTGPFKKTVQTVTYAPHFISMVVMAGMIITFLTPSTGMIVNLLEAIGVTPPSFLTDPRWFKTVYVLSDVWQATGWGTIIYLAALTAVDPGLHEAAILDGASRLQRIRHINFPVIIPTITILLILNMGGLLGVGYEKILLLQNPLNMEASDVIATSVYRTGLLEAQYSYSTAVGLFNSIVNAILLIVVNQVVRRTSENSLW</sequence>
<keyword evidence="10" id="KW-1185">Reference proteome</keyword>
<keyword evidence="5 7" id="KW-1133">Transmembrane helix</keyword>
<feature type="transmembrane region" description="Helical" evidence="7">
    <location>
        <begin position="287"/>
        <end position="308"/>
    </location>
</feature>
<evidence type="ECO:0000256" key="7">
    <source>
        <dbReference type="RuleBase" id="RU363032"/>
    </source>
</evidence>
<dbReference type="CDD" id="cd06261">
    <property type="entry name" value="TM_PBP2"/>
    <property type="match status" value="1"/>
</dbReference>
<reference evidence="10" key="1">
    <citation type="journal article" date="2019" name="Int. J. Syst. Evol. Microbiol.">
        <title>The Global Catalogue of Microorganisms (GCM) 10K type strain sequencing project: providing services to taxonomists for standard genome sequencing and annotation.</title>
        <authorList>
            <consortium name="The Broad Institute Genomics Platform"/>
            <consortium name="The Broad Institute Genome Sequencing Center for Infectious Disease"/>
            <person name="Wu L."/>
            <person name="Ma J."/>
        </authorList>
    </citation>
    <scope>NUCLEOTIDE SEQUENCE [LARGE SCALE GENOMIC DNA]</scope>
    <source>
        <strain evidence="10">CCM 8702</strain>
    </source>
</reference>
<comment type="caution">
    <text evidence="9">The sequence shown here is derived from an EMBL/GenBank/DDBJ whole genome shotgun (WGS) entry which is preliminary data.</text>
</comment>
<evidence type="ECO:0000256" key="4">
    <source>
        <dbReference type="ARBA" id="ARBA00022692"/>
    </source>
</evidence>
<gene>
    <name evidence="9" type="ORF">GCM10007362_00510</name>
</gene>
<feature type="transmembrane region" description="Helical" evidence="7">
    <location>
        <begin position="32"/>
        <end position="51"/>
    </location>
</feature>
<organism evidence="9 10">
    <name type="scientific">Saccharibacillus endophyticus</name>
    <dbReference type="NCBI Taxonomy" id="2060666"/>
    <lineage>
        <taxon>Bacteria</taxon>
        <taxon>Bacillati</taxon>
        <taxon>Bacillota</taxon>
        <taxon>Bacilli</taxon>
        <taxon>Bacillales</taxon>
        <taxon>Paenibacillaceae</taxon>
        <taxon>Saccharibacillus</taxon>
    </lineage>
</organism>
<evidence type="ECO:0000313" key="9">
    <source>
        <dbReference type="EMBL" id="GGH67484.1"/>
    </source>
</evidence>
<evidence type="ECO:0000256" key="5">
    <source>
        <dbReference type="ARBA" id="ARBA00022989"/>
    </source>
</evidence>
<dbReference type="Proteomes" id="UP000605427">
    <property type="component" value="Unassembled WGS sequence"/>
</dbReference>
<comment type="subcellular location">
    <subcellularLocation>
        <location evidence="1 7">Cell membrane</location>
        <topology evidence="1 7">Multi-pass membrane protein</topology>
    </subcellularLocation>
</comment>
<dbReference type="PANTHER" id="PTHR43227:SF11">
    <property type="entry name" value="BLL4140 PROTEIN"/>
    <property type="match status" value="1"/>
</dbReference>
<keyword evidence="4 7" id="KW-0812">Transmembrane</keyword>
<dbReference type="EMBL" id="BMDD01000001">
    <property type="protein sequence ID" value="GGH67484.1"/>
    <property type="molecule type" value="Genomic_DNA"/>
</dbReference>
<feature type="transmembrane region" description="Helical" evidence="7">
    <location>
        <begin position="139"/>
        <end position="164"/>
    </location>
</feature>
<comment type="similarity">
    <text evidence="7">Belongs to the binding-protein-dependent transport system permease family.</text>
</comment>
<dbReference type="Gene3D" id="1.10.3720.10">
    <property type="entry name" value="MetI-like"/>
    <property type="match status" value="1"/>
</dbReference>
<dbReference type="SUPFAM" id="SSF161098">
    <property type="entry name" value="MetI-like"/>
    <property type="match status" value="1"/>
</dbReference>
<protein>
    <submittedName>
        <fullName evidence="9">Sugar ABC transporter permease</fullName>
    </submittedName>
</protein>